<organism evidence="1 2">
    <name type="scientific">Clunio marinus</name>
    <dbReference type="NCBI Taxonomy" id="568069"/>
    <lineage>
        <taxon>Eukaryota</taxon>
        <taxon>Metazoa</taxon>
        <taxon>Ecdysozoa</taxon>
        <taxon>Arthropoda</taxon>
        <taxon>Hexapoda</taxon>
        <taxon>Insecta</taxon>
        <taxon>Pterygota</taxon>
        <taxon>Neoptera</taxon>
        <taxon>Endopterygota</taxon>
        <taxon>Diptera</taxon>
        <taxon>Nematocera</taxon>
        <taxon>Chironomoidea</taxon>
        <taxon>Chironomidae</taxon>
        <taxon>Clunio</taxon>
    </lineage>
</organism>
<evidence type="ECO:0000313" key="1">
    <source>
        <dbReference type="EMBL" id="CRL04680.1"/>
    </source>
</evidence>
<dbReference type="Proteomes" id="UP000183832">
    <property type="component" value="Unassembled WGS sequence"/>
</dbReference>
<name>A0A1J1IX49_9DIPT</name>
<keyword evidence="2" id="KW-1185">Reference proteome</keyword>
<gene>
    <name evidence="1" type="ORF">CLUMA_CG017744</name>
</gene>
<reference evidence="1 2" key="1">
    <citation type="submission" date="2015-04" db="EMBL/GenBank/DDBJ databases">
        <authorList>
            <person name="Syromyatnikov M.Y."/>
            <person name="Popov V.N."/>
        </authorList>
    </citation>
    <scope>NUCLEOTIDE SEQUENCE [LARGE SCALE GENOMIC DNA]</scope>
</reference>
<evidence type="ECO:0000313" key="2">
    <source>
        <dbReference type="Proteomes" id="UP000183832"/>
    </source>
</evidence>
<dbReference type="AlphaFoldDB" id="A0A1J1IX49"/>
<accession>A0A1J1IX49</accession>
<proteinExistence type="predicted"/>
<protein>
    <submittedName>
        <fullName evidence="1">CLUMA_CG017744, isoform A</fullName>
    </submittedName>
</protein>
<dbReference type="EMBL" id="CVRI01000063">
    <property type="protein sequence ID" value="CRL04680.1"/>
    <property type="molecule type" value="Genomic_DNA"/>
</dbReference>
<sequence length="165" mass="18618">MICSNVKIECNVERTFPSFLSRYCQLIIQPAVNVGCLKSYDYATADYHCAAASLDLNNYSESTSCSNCEPLILNIKNKHASTSIQDLVYILSQVNIKAENSCRHEKGESQFTILALLFRKLMDMETYEGGSLQAMLLSLLLLKQTTLTADTFHKQSTERWKSQKS</sequence>